<reference evidence="1 2" key="1">
    <citation type="submission" date="2019-07" db="EMBL/GenBank/DDBJ databases">
        <title>De Novo Assembly of kiwifruit Actinidia rufa.</title>
        <authorList>
            <person name="Sugita-Konishi S."/>
            <person name="Sato K."/>
            <person name="Mori E."/>
            <person name="Abe Y."/>
            <person name="Kisaki G."/>
            <person name="Hamano K."/>
            <person name="Suezawa K."/>
            <person name="Otani M."/>
            <person name="Fukuda T."/>
            <person name="Manabe T."/>
            <person name="Gomi K."/>
            <person name="Tabuchi M."/>
            <person name="Akimitsu K."/>
            <person name="Kataoka I."/>
        </authorList>
    </citation>
    <scope>NUCLEOTIDE SEQUENCE [LARGE SCALE GENOMIC DNA]</scope>
    <source>
        <strain evidence="2">cv. Fuchu</strain>
    </source>
</reference>
<comment type="caution">
    <text evidence="1">The sequence shown here is derived from an EMBL/GenBank/DDBJ whole genome shotgun (WGS) entry which is preliminary data.</text>
</comment>
<organism evidence="1 2">
    <name type="scientific">Actinidia rufa</name>
    <dbReference type="NCBI Taxonomy" id="165716"/>
    <lineage>
        <taxon>Eukaryota</taxon>
        <taxon>Viridiplantae</taxon>
        <taxon>Streptophyta</taxon>
        <taxon>Embryophyta</taxon>
        <taxon>Tracheophyta</taxon>
        <taxon>Spermatophyta</taxon>
        <taxon>Magnoliopsida</taxon>
        <taxon>eudicotyledons</taxon>
        <taxon>Gunneridae</taxon>
        <taxon>Pentapetalae</taxon>
        <taxon>asterids</taxon>
        <taxon>Ericales</taxon>
        <taxon>Actinidiaceae</taxon>
        <taxon>Actinidia</taxon>
    </lineage>
</organism>
<name>A0A7J0G216_9ERIC</name>
<keyword evidence="2" id="KW-1185">Reference proteome</keyword>
<evidence type="ECO:0000313" key="2">
    <source>
        <dbReference type="Proteomes" id="UP000585474"/>
    </source>
</evidence>
<dbReference type="AlphaFoldDB" id="A0A7J0G216"/>
<sequence length="205" mass="23903">MKLVIYNEREMKNTVEFDVFHTVYRWIKDSRWRKKWSIDCITTSAYYPPVIKLRTSVTVSIPIFAALTGRVNYLAKLAKQFRVCERSVELLPGNFVNSQIAYNLGDNSVANDEKLQLITKIFKEHTLCLEANQINEQNLVPQCRQVEKVCEPRKKDDELLGSRFGEIRDMNSKHEMQVFKNEGYVLENRVEIFDPQFQGFGGLSI</sequence>
<proteinExistence type="predicted"/>
<gene>
    <name evidence="1" type="ORF">Acr_17g0003930</name>
</gene>
<dbReference type="Proteomes" id="UP000585474">
    <property type="component" value="Unassembled WGS sequence"/>
</dbReference>
<evidence type="ECO:0000313" key="1">
    <source>
        <dbReference type="EMBL" id="GFZ04821.1"/>
    </source>
</evidence>
<dbReference type="EMBL" id="BJWL01000017">
    <property type="protein sequence ID" value="GFZ04821.1"/>
    <property type="molecule type" value="Genomic_DNA"/>
</dbReference>
<accession>A0A7J0G216</accession>
<dbReference type="OrthoDB" id="29853at2759"/>
<protein>
    <submittedName>
        <fullName evidence="1">Uncharacterized protein</fullName>
    </submittedName>
</protein>